<dbReference type="InterPro" id="IPR036390">
    <property type="entry name" value="WH_DNA-bd_sf"/>
</dbReference>
<dbReference type="RefSeq" id="WP_379878338.1">
    <property type="nucleotide sequence ID" value="NZ_JBHUIP010000016.1"/>
</dbReference>
<sequence length="299" mass="33121">MPRRMPSLNALKAFEAAARHESFTTAAGELNVTQGAISHQVKALEEDLGLRLFIRRRHRLELTEAARSYLPVVREAFDRIARGAEDLMRRQSSGVLTVSTSSSFASRWLVPRLGDFSKLHPGIDLRLGSSAHLVDFAREDIDMAVRYGTGDWPGVHAVRLTVEEMFAVCSPGIAARISHADDLAGQTLLHVDNYEEWRRWKHELGYGFSVDRGPIFTQDSLPVDAAMSGQGVAMTRTTLAMRDLLAGRLVRPFTAKLPLDKGYWVVSPKATADLPKIKAFRDWLLAEMAADQEALAASP</sequence>
<proteinExistence type="inferred from homology"/>
<dbReference type="InterPro" id="IPR005119">
    <property type="entry name" value="LysR_subst-bd"/>
</dbReference>
<dbReference type="CDD" id="cd08432">
    <property type="entry name" value="PBP2_GcdR_TrpI_HvrB_AmpR_like"/>
    <property type="match status" value="1"/>
</dbReference>
<dbReference type="InterPro" id="IPR036388">
    <property type="entry name" value="WH-like_DNA-bd_sf"/>
</dbReference>
<evidence type="ECO:0000256" key="1">
    <source>
        <dbReference type="ARBA" id="ARBA00009437"/>
    </source>
</evidence>
<dbReference type="SUPFAM" id="SSF53850">
    <property type="entry name" value="Periplasmic binding protein-like II"/>
    <property type="match status" value="1"/>
</dbReference>
<reference evidence="7" key="1">
    <citation type="journal article" date="2019" name="Int. J. Syst. Evol. Microbiol.">
        <title>The Global Catalogue of Microorganisms (GCM) 10K type strain sequencing project: providing services to taxonomists for standard genome sequencing and annotation.</title>
        <authorList>
            <consortium name="The Broad Institute Genomics Platform"/>
            <consortium name="The Broad Institute Genome Sequencing Center for Infectious Disease"/>
            <person name="Wu L."/>
            <person name="Ma J."/>
        </authorList>
    </citation>
    <scope>NUCLEOTIDE SEQUENCE [LARGE SCALE GENOMIC DNA]</scope>
    <source>
        <strain evidence="7">CGMCC 1.19062</strain>
    </source>
</reference>
<dbReference type="PRINTS" id="PR00039">
    <property type="entry name" value="HTHLYSR"/>
</dbReference>
<dbReference type="Pfam" id="PF03466">
    <property type="entry name" value="LysR_substrate"/>
    <property type="match status" value="1"/>
</dbReference>
<dbReference type="NCBIfam" id="NF008352">
    <property type="entry name" value="PRK11139.1"/>
    <property type="match status" value="1"/>
</dbReference>
<evidence type="ECO:0000256" key="3">
    <source>
        <dbReference type="ARBA" id="ARBA00023125"/>
    </source>
</evidence>
<comment type="caution">
    <text evidence="6">The sequence shown here is derived from an EMBL/GenBank/DDBJ whole genome shotgun (WGS) entry which is preliminary data.</text>
</comment>
<dbReference type="Gene3D" id="3.40.190.10">
    <property type="entry name" value="Periplasmic binding protein-like II"/>
    <property type="match status" value="2"/>
</dbReference>
<dbReference type="InterPro" id="IPR058163">
    <property type="entry name" value="LysR-type_TF_proteobact-type"/>
</dbReference>
<name>A0ABW5DXK2_9PROT</name>
<comment type="similarity">
    <text evidence="1">Belongs to the LysR transcriptional regulatory family.</text>
</comment>
<dbReference type="Pfam" id="PF00126">
    <property type="entry name" value="HTH_1"/>
    <property type="match status" value="1"/>
</dbReference>
<keyword evidence="7" id="KW-1185">Reference proteome</keyword>
<keyword evidence="4" id="KW-0804">Transcription</keyword>
<dbReference type="EMBL" id="JBHUIP010000016">
    <property type="protein sequence ID" value="MFD2265166.1"/>
    <property type="molecule type" value="Genomic_DNA"/>
</dbReference>
<dbReference type="PANTHER" id="PTHR30537">
    <property type="entry name" value="HTH-TYPE TRANSCRIPTIONAL REGULATOR"/>
    <property type="match status" value="1"/>
</dbReference>
<organism evidence="6 7">
    <name type="scientific">Lacibacterium aquatile</name>
    <dbReference type="NCBI Taxonomy" id="1168082"/>
    <lineage>
        <taxon>Bacteria</taxon>
        <taxon>Pseudomonadati</taxon>
        <taxon>Pseudomonadota</taxon>
        <taxon>Alphaproteobacteria</taxon>
        <taxon>Rhodospirillales</taxon>
        <taxon>Rhodospirillaceae</taxon>
    </lineage>
</organism>
<evidence type="ECO:0000313" key="6">
    <source>
        <dbReference type="EMBL" id="MFD2265166.1"/>
    </source>
</evidence>
<protein>
    <submittedName>
        <fullName evidence="6">Transcriptional regulator GcvA</fullName>
    </submittedName>
</protein>
<dbReference type="PROSITE" id="PS50931">
    <property type="entry name" value="HTH_LYSR"/>
    <property type="match status" value="1"/>
</dbReference>
<evidence type="ECO:0000256" key="2">
    <source>
        <dbReference type="ARBA" id="ARBA00023015"/>
    </source>
</evidence>
<dbReference type="PANTHER" id="PTHR30537:SF26">
    <property type="entry name" value="GLYCINE CLEAVAGE SYSTEM TRANSCRIPTIONAL ACTIVATOR"/>
    <property type="match status" value="1"/>
</dbReference>
<accession>A0ABW5DXK2</accession>
<evidence type="ECO:0000313" key="7">
    <source>
        <dbReference type="Proteomes" id="UP001597295"/>
    </source>
</evidence>
<dbReference type="InterPro" id="IPR000847">
    <property type="entry name" value="LysR_HTH_N"/>
</dbReference>
<dbReference type="SUPFAM" id="SSF46785">
    <property type="entry name" value="Winged helix' DNA-binding domain"/>
    <property type="match status" value="1"/>
</dbReference>
<feature type="domain" description="HTH lysR-type" evidence="5">
    <location>
        <begin position="6"/>
        <end position="63"/>
    </location>
</feature>
<evidence type="ECO:0000256" key="4">
    <source>
        <dbReference type="ARBA" id="ARBA00023163"/>
    </source>
</evidence>
<dbReference type="Proteomes" id="UP001597295">
    <property type="component" value="Unassembled WGS sequence"/>
</dbReference>
<keyword evidence="3" id="KW-0238">DNA-binding</keyword>
<evidence type="ECO:0000259" key="5">
    <source>
        <dbReference type="PROSITE" id="PS50931"/>
    </source>
</evidence>
<gene>
    <name evidence="6" type="ORF">ACFSM5_19845</name>
</gene>
<dbReference type="Gene3D" id="1.10.10.10">
    <property type="entry name" value="Winged helix-like DNA-binding domain superfamily/Winged helix DNA-binding domain"/>
    <property type="match status" value="1"/>
</dbReference>
<keyword evidence="2" id="KW-0805">Transcription regulation</keyword>